<dbReference type="InterPro" id="IPR000917">
    <property type="entry name" value="Sulfatase_N"/>
</dbReference>
<keyword evidence="2" id="KW-0812">Transmembrane</keyword>
<dbReference type="EMBL" id="CANTFL010001104">
    <property type="protein sequence ID" value="CAI5731488.1"/>
    <property type="molecule type" value="Genomic_DNA"/>
</dbReference>
<evidence type="ECO:0000256" key="2">
    <source>
        <dbReference type="SAM" id="Phobius"/>
    </source>
</evidence>
<protein>
    <recommendedName>
        <fullName evidence="3">Sulfatase N-terminal domain-containing protein</fullName>
    </recommendedName>
</protein>
<feature type="domain" description="Sulfatase N-terminal" evidence="3">
    <location>
        <begin position="407"/>
        <end position="735"/>
    </location>
</feature>
<evidence type="ECO:0000313" key="5">
    <source>
        <dbReference type="Proteomes" id="UP001162031"/>
    </source>
</evidence>
<dbReference type="AlphaFoldDB" id="A0AAV0U544"/>
<sequence length="845" mass="94681">MDSNGRPERSPSPRLCSPDADEQSAERLTGDSVSDTEIPRRRWCRTSFQLSDVDAMPWLGWLFVYAFALFFFSISRCLALPALLDMYGSPKDNTVVVKVLALSVGFLEDVVCATYFATTLWFFDTVRRSLAKRPWASNGMAIRMAGAITAFVVSWLLCFVVIAPPVTDLMLVVYKHMRFSFGLSATLFRERANLKAAPISTQEVYAAYGTAWFLVVIATFFALVRVLSSWADLAMWNPTQLLQSPARLLNLKVSGKSVQGVMYEAVALEDGCTDSPTDAEIIEIGSPSSGENVQRRHKYYHALQASTVVVGLVVLPSMVMALCSACSTLVAYIALNATLNELFLQAFQPSLQYVEPTNVNDEQPWTEKYVDATELHELYGNNTLYRRTSGFQGDLAFNVSVDAADPPNVLIIAVESFRFRDSRYLVGEEDPSELFKSTNMTITPNFDRWARRGVALRNIWSSMPTSRSLESILFAQVPYQSVYKTGITGGRNDTKLSGVPQLFAEKGYETFFTTGSSITLDNWDIFLPSHGFDTVWEVTKMKALAEKKLGIRHGDWNGAETRALLWGVHDDVSFKLLGDLLVEKKQEQKERLARGESKKPLFSTHYTISSHVPFKLLPKWYEKVDKPDFTELLAGEKETDQVESYLKVRYFTDMELGKFMDRMETEGILNDTIVVIVGDHGQGPESKFPNAHEESITRVPAAIIAEGRLGDDVGTVIDDAAEHYDLLNTLADITGLPEGGLQQDGVGRSLKRKIPFGKRAVYSNDPSANMAIVRGHQRLRYDEAGELLMLHDTETDYHMTTDLLPGLTAEERAEWIAMRDDGRRIAAYYKKRWDGRCLLAVECNP</sequence>
<organism evidence="4 5">
    <name type="scientific">Hyaloperonospora brassicae</name>
    <name type="common">Brassica downy mildew</name>
    <name type="synonym">Peronospora brassicae</name>
    <dbReference type="NCBI Taxonomy" id="162125"/>
    <lineage>
        <taxon>Eukaryota</taxon>
        <taxon>Sar</taxon>
        <taxon>Stramenopiles</taxon>
        <taxon>Oomycota</taxon>
        <taxon>Peronosporomycetes</taxon>
        <taxon>Peronosporales</taxon>
        <taxon>Peronosporaceae</taxon>
        <taxon>Hyaloperonospora</taxon>
    </lineage>
</organism>
<dbReference type="Pfam" id="PF00884">
    <property type="entry name" value="Sulfatase"/>
    <property type="match status" value="1"/>
</dbReference>
<evidence type="ECO:0000313" key="4">
    <source>
        <dbReference type="EMBL" id="CAI5731488.1"/>
    </source>
</evidence>
<gene>
    <name evidence="4" type="ORF">HBR001_LOCUS5208</name>
</gene>
<feature type="transmembrane region" description="Helical" evidence="2">
    <location>
        <begin position="305"/>
        <end position="335"/>
    </location>
</feature>
<dbReference type="CDD" id="cd16015">
    <property type="entry name" value="LTA_synthase"/>
    <property type="match status" value="1"/>
</dbReference>
<feature type="transmembrane region" description="Helical" evidence="2">
    <location>
        <begin position="144"/>
        <end position="163"/>
    </location>
</feature>
<feature type="compositionally biased region" description="Basic and acidic residues" evidence="1">
    <location>
        <begin position="1"/>
        <end position="11"/>
    </location>
</feature>
<comment type="caution">
    <text evidence="4">The sequence shown here is derived from an EMBL/GenBank/DDBJ whole genome shotgun (WGS) entry which is preliminary data.</text>
</comment>
<feature type="transmembrane region" description="Helical" evidence="2">
    <location>
        <begin position="205"/>
        <end position="227"/>
    </location>
</feature>
<name>A0AAV0U544_HYABA</name>
<dbReference type="PANTHER" id="PTHR43751">
    <property type="entry name" value="SULFATASE"/>
    <property type="match status" value="1"/>
</dbReference>
<keyword evidence="2" id="KW-1133">Transmembrane helix</keyword>
<dbReference type="SUPFAM" id="SSF53649">
    <property type="entry name" value="Alkaline phosphatase-like"/>
    <property type="match status" value="1"/>
</dbReference>
<dbReference type="InterPro" id="IPR052701">
    <property type="entry name" value="GAG_Ulvan_Degrading_Sulfatases"/>
</dbReference>
<keyword evidence="5" id="KW-1185">Reference proteome</keyword>
<dbReference type="Proteomes" id="UP001162031">
    <property type="component" value="Unassembled WGS sequence"/>
</dbReference>
<evidence type="ECO:0000259" key="3">
    <source>
        <dbReference type="Pfam" id="PF00884"/>
    </source>
</evidence>
<feature type="transmembrane region" description="Helical" evidence="2">
    <location>
        <begin position="58"/>
        <end position="83"/>
    </location>
</feature>
<dbReference type="PANTHER" id="PTHR43751:SF3">
    <property type="entry name" value="SULFATASE N-TERMINAL DOMAIN-CONTAINING PROTEIN"/>
    <property type="match status" value="1"/>
</dbReference>
<dbReference type="InterPro" id="IPR017850">
    <property type="entry name" value="Alkaline_phosphatase_core_sf"/>
</dbReference>
<evidence type="ECO:0000256" key="1">
    <source>
        <dbReference type="SAM" id="MobiDB-lite"/>
    </source>
</evidence>
<feature type="transmembrane region" description="Helical" evidence="2">
    <location>
        <begin position="95"/>
        <end position="123"/>
    </location>
</feature>
<reference evidence="4" key="1">
    <citation type="submission" date="2022-12" db="EMBL/GenBank/DDBJ databases">
        <authorList>
            <person name="Webb A."/>
        </authorList>
    </citation>
    <scope>NUCLEOTIDE SEQUENCE</scope>
    <source>
        <strain evidence="4">Hp1</strain>
    </source>
</reference>
<accession>A0AAV0U544</accession>
<dbReference type="Gene3D" id="3.40.720.10">
    <property type="entry name" value="Alkaline Phosphatase, subunit A"/>
    <property type="match status" value="1"/>
</dbReference>
<proteinExistence type="predicted"/>
<feature type="region of interest" description="Disordered" evidence="1">
    <location>
        <begin position="1"/>
        <end position="33"/>
    </location>
</feature>
<keyword evidence="2" id="KW-0472">Membrane</keyword>